<dbReference type="EMBL" id="JARBHA010000018">
    <property type="protein sequence ID" value="KAJ9674405.1"/>
    <property type="molecule type" value="Genomic_DNA"/>
</dbReference>
<evidence type="ECO:0000313" key="6">
    <source>
        <dbReference type="Proteomes" id="UP001168098"/>
    </source>
</evidence>
<dbReference type="FunFam" id="3.10.450.40:FF:000008">
    <property type="entry name" value="Protein DCL, chloroplastic"/>
    <property type="match status" value="1"/>
</dbReference>
<proteinExistence type="predicted"/>
<name>A0AA38YPV8_VITRO</name>
<dbReference type="AlphaFoldDB" id="A0AA38YPV8"/>
<dbReference type="GO" id="GO:0009658">
    <property type="term" value="P:chloroplast organization"/>
    <property type="evidence" value="ECO:0007669"/>
    <property type="project" value="UniProtKB-ARBA"/>
</dbReference>
<sequence>MAMASLSSSLLPVRLHRNPISLHLSPSLRSFPSRQTTSLRPVLCARKPRSPGGKLGSQDASASDFLRKPIISPGVVADDDGVGSSVREKGYRRREEEEWVDWEDQILEDTVPLVGYVRMIIHSGKYENGDRLSLEHEKFVLEKVLAYHPECEKKIGCGIDYITVGYHPDFEGSRCLFIVRNDGELVDFSYWKCIKGLIRKKYPQHADSFILRHFQRRNN</sequence>
<dbReference type="PANTHER" id="PTHR33415:SF15">
    <property type="entry name" value="PROTEIN DCL HOMOLOG, CHLOROPLASTIC"/>
    <property type="match status" value="1"/>
</dbReference>
<comment type="subcellular location">
    <subcellularLocation>
        <location evidence="1">Plastid</location>
        <location evidence="1">Chloroplast</location>
    </subcellularLocation>
</comment>
<dbReference type="GO" id="GO:1901259">
    <property type="term" value="P:chloroplast rRNA processing"/>
    <property type="evidence" value="ECO:0007669"/>
    <property type="project" value="TreeGrafter"/>
</dbReference>
<dbReference type="GO" id="GO:0009507">
    <property type="term" value="C:chloroplast"/>
    <property type="evidence" value="ECO:0007669"/>
    <property type="project" value="UniProtKB-SubCell"/>
</dbReference>
<keyword evidence="6" id="KW-1185">Reference proteome</keyword>
<organism evidence="5 6">
    <name type="scientific">Vitis rotundifolia</name>
    <name type="common">Muscadine grape</name>
    <dbReference type="NCBI Taxonomy" id="103349"/>
    <lineage>
        <taxon>Eukaryota</taxon>
        <taxon>Viridiplantae</taxon>
        <taxon>Streptophyta</taxon>
        <taxon>Embryophyta</taxon>
        <taxon>Tracheophyta</taxon>
        <taxon>Spermatophyta</taxon>
        <taxon>Magnoliopsida</taxon>
        <taxon>eudicotyledons</taxon>
        <taxon>Gunneridae</taxon>
        <taxon>Pentapetalae</taxon>
        <taxon>rosids</taxon>
        <taxon>Vitales</taxon>
        <taxon>Vitaceae</taxon>
        <taxon>Viteae</taxon>
        <taxon>Vitis</taxon>
    </lineage>
</organism>
<evidence type="ECO:0000313" key="5">
    <source>
        <dbReference type="EMBL" id="KAJ9674405.1"/>
    </source>
</evidence>
<reference evidence="5 6" key="1">
    <citation type="journal article" date="2023" name="BMC Biotechnol.">
        <title>Vitis rotundifolia cv Carlos genome sequencing.</title>
        <authorList>
            <person name="Huff M."/>
            <person name="Hulse-Kemp A."/>
            <person name="Scheffler B."/>
            <person name="Youngblood R."/>
            <person name="Simpson S."/>
            <person name="Babiker E."/>
            <person name="Staton M."/>
        </authorList>
    </citation>
    <scope>NUCLEOTIDE SEQUENCE [LARGE SCALE GENOMIC DNA]</scope>
    <source>
        <tissue evidence="5">Leaf</tissue>
    </source>
</reference>
<keyword evidence="3" id="KW-0934">Plastid</keyword>
<evidence type="ECO:0008006" key="7">
    <source>
        <dbReference type="Google" id="ProtNLM"/>
    </source>
</evidence>
<dbReference type="PANTHER" id="PTHR33415">
    <property type="entry name" value="PROTEIN EMBRYO DEFECTIVE 514"/>
    <property type="match status" value="1"/>
</dbReference>
<accession>A0AA38YPV8</accession>
<gene>
    <name evidence="5" type="ORF">PVL29_023760</name>
</gene>
<evidence type="ECO:0000256" key="4">
    <source>
        <dbReference type="ARBA" id="ARBA00022946"/>
    </source>
</evidence>
<evidence type="ECO:0000256" key="2">
    <source>
        <dbReference type="ARBA" id="ARBA00022528"/>
    </source>
</evidence>
<dbReference type="Proteomes" id="UP001168098">
    <property type="component" value="Unassembled WGS sequence"/>
</dbReference>
<dbReference type="Pfam" id="PF11523">
    <property type="entry name" value="DUF3223"/>
    <property type="match status" value="1"/>
</dbReference>
<comment type="caution">
    <text evidence="5">The sequence shown here is derived from an EMBL/GenBank/DDBJ whole genome shotgun (WGS) entry which is preliminary data.</text>
</comment>
<dbReference type="InterPro" id="IPR044673">
    <property type="entry name" value="DCL-like"/>
</dbReference>
<keyword evidence="4" id="KW-0809">Transit peptide</keyword>
<protein>
    <recommendedName>
        <fullName evidence="7">Protein DCL, chloroplastic</fullName>
    </recommendedName>
</protein>
<keyword evidence="2" id="KW-0150">Chloroplast</keyword>
<dbReference type="Gene3D" id="3.10.450.40">
    <property type="match status" value="1"/>
</dbReference>
<evidence type="ECO:0000256" key="1">
    <source>
        <dbReference type="ARBA" id="ARBA00004229"/>
    </source>
</evidence>
<evidence type="ECO:0000256" key="3">
    <source>
        <dbReference type="ARBA" id="ARBA00022640"/>
    </source>
</evidence>